<dbReference type="Proteomes" id="UP001151529">
    <property type="component" value="Chromosome 9"/>
</dbReference>
<comment type="subcellular location">
    <subcellularLocation>
        <location evidence="1">Membrane</location>
        <topology evidence="1">Single-pass membrane protein</topology>
    </subcellularLocation>
</comment>
<dbReference type="CDD" id="cd00054">
    <property type="entry name" value="EGF_CA"/>
    <property type="match status" value="1"/>
</dbReference>
<dbReference type="InterPro" id="IPR025287">
    <property type="entry name" value="WAK_GUB"/>
</dbReference>
<evidence type="ECO:0000256" key="6">
    <source>
        <dbReference type="SAM" id="SignalP"/>
    </source>
</evidence>
<dbReference type="InterPro" id="IPR001881">
    <property type="entry name" value="EGF-like_Ca-bd_dom"/>
</dbReference>
<protein>
    <recommendedName>
        <fullName evidence="11">EGF-like domain-containing protein</fullName>
    </recommendedName>
</protein>
<evidence type="ECO:0000256" key="3">
    <source>
        <dbReference type="ARBA" id="ARBA00022729"/>
    </source>
</evidence>
<dbReference type="PROSITE" id="PS00010">
    <property type="entry name" value="ASX_HYDROXYL"/>
    <property type="match status" value="1"/>
</dbReference>
<dbReference type="GO" id="GO:0005509">
    <property type="term" value="F:calcium ion binding"/>
    <property type="evidence" value="ECO:0007669"/>
    <property type="project" value="InterPro"/>
</dbReference>
<reference evidence="9" key="1">
    <citation type="submission" date="2022-11" db="EMBL/GenBank/DDBJ databases">
        <authorList>
            <person name="Hyden B.L."/>
            <person name="Feng K."/>
            <person name="Yates T."/>
            <person name="Jawdy S."/>
            <person name="Smart L.B."/>
            <person name="Muchero W."/>
        </authorList>
    </citation>
    <scope>NUCLEOTIDE SEQUENCE</scope>
    <source>
        <tissue evidence="9">Shoot tip</tissue>
    </source>
</reference>
<dbReference type="SMART" id="SM00181">
    <property type="entry name" value="EGF"/>
    <property type="match status" value="2"/>
</dbReference>
<feature type="signal peptide" evidence="6">
    <location>
        <begin position="1"/>
        <end position="23"/>
    </location>
</feature>
<evidence type="ECO:0000256" key="2">
    <source>
        <dbReference type="ARBA" id="ARBA00022536"/>
    </source>
</evidence>
<reference evidence="9" key="2">
    <citation type="journal article" date="2023" name="Int. J. Mol. Sci.">
        <title>De Novo Assembly and Annotation of 11 Diverse Shrub Willow (Salix) Genomes Reveals Novel Gene Organization in Sex-Linked Regions.</title>
        <authorList>
            <person name="Hyden B."/>
            <person name="Feng K."/>
            <person name="Yates T.B."/>
            <person name="Jawdy S."/>
            <person name="Cereghino C."/>
            <person name="Smart L.B."/>
            <person name="Muchero W."/>
        </authorList>
    </citation>
    <scope>NUCLEOTIDE SEQUENCE [LARGE SCALE GENOMIC DNA]</scope>
    <source>
        <tissue evidence="9">Shoot tip</tissue>
    </source>
</reference>
<dbReference type="SUPFAM" id="SSF57196">
    <property type="entry name" value="EGF/Laminin"/>
    <property type="match status" value="1"/>
</dbReference>
<dbReference type="GO" id="GO:0030247">
    <property type="term" value="F:polysaccharide binding"/>
    <property type="evidence" value="ECO:0007669"/>
    <property type="project" value="InterPro"/>
</dbReference>
<dbReference type="SMART" id="SM00179">
    <property type="entry name" value="EGF_CA"/>
    <property type="match status" value="1"/>
</dbReference>
<feature type="chain" id="PRO_5040514510" description="EGF-like domain-containing protein" evidence="6">
    <location>
        <begin position="24"/>
        <end position="461"/>
    </location>
</feature>
<sequence>MIVQRWVFLLMMLLLVAAKTGAAANPDVKDGCQEKCGDVSVPYPFGIGEQRCAMNENFFLNCSSTGEGHQELWFGENMPARSISLLNGTVTVEIGTSFGCYDQSGQQSEIFNLSITLGSGPFTFSDSRNVFTAVGCDTLALLTNENLTFGAACLSFCTGNVAMSKNNSCSGSGCCQTSIPEGLKYVGITIGSVFEFNPCGFAFLADIDSLDLSDWPLSRTPKLSDTSSVVIEWVAETEKCEEARANASSYACGMNTNCSYSDNGQGYRCSCKAGFEGNPYLKDGCQDIDECKDPEKYPCHGKCRNTIGDYECKCSLGMRGDGKIELHLYYRRNSFPGDYLSIALHNLQKNKKGQEFQRKWGNGLKASKTDGGEMDEIEAVAELAKRCLNSIGVNRPSMKEVSEELAKLKALNQKSWAQQNSEETEHLLGESSQSFLNNESPPMSKSQTVISIEIEKYTDSS</sequence>
<evidence type="ECO:0000259" key="8">
    <source>
        <dbReference type="SMART" id="SM00181"/>
    </source>
</evidence>
<comment type="caution">
    <text evidence="9">The sequence shown here is derived from an EMBL/GenBank/DDBJ whole genome shotgun (WGS) entry which is preliminary data.</text>
</comment>
<feature type="compositionally biased region" description="Polar residues" evidence="5">
    <location>
        <begin position="430"/>
        <end position="449"/>
    </location>
</feature>
<dbReference type="FunFam" id="2.10.25.10:FF:000628">
    <property type="entry name" value="Wall-associated receptor kinase 2"/>
    <property type="match status" value="1"/>
</dbReference>
<dbReference type="GO" id="GO:0016020">
    <property type="term" value="C:membrane"/>
    <property type="evidence" value="ECO:0007669"/>
    <property type="project" value="UniProtKB-SubCell"/>
</dbReference>
<evidence type="ECO:0000313" key="9">
    <source>
        <dbReference type="EMBL" id="KAJ6671696.1"/>
    </source>
</evidence>
<proteinExistence type="predicted"/>
<dbReference type="FunFam" id="2.10.25.10:FF:000355">
    <property type="entry name" value="Wall-associated receptor kinase 3"/>
    <property type="match status" value="1"/>
</dbReference>
<name>A0A9Q0NL34_SALVM</name>
<dbReference type="InterPro" id="IPR049883">
    <property type="entry name" value="NOTCH1_EGF-like"/>
</dbReference>
<feature type="domain" description="EGF-like" evidence="8">
    <location>
        <begin position="290"/>
        <end position="325"/>
    </location>
</feature>
<keyword evidence="3 6" id="KW-0732">Signal</keyword>
<evidence type="ECO:0000259" key="7">
    <source>
        <dbReference type="SMART" id="SM00179"/>
    </source>
</evidence>
<evidence type="ECO:0000313" key="10">
    <source>
        <dbReference type="Proteomes" id="UP001151529"/>
    </source>
</evidence>
<accession>A0A9Q0NL34</accession>
<dbReference type="AlphaFoldDB" id="A0A9Q0NL34"/>
<feature type="region of interest" description="Disordered" evidence="5">
    <location>
        <begin position="416"/>
        <end position="449"/>
    </location>
</feature>
<organism evidence="9 10">
    <name type="scientific">Salix viminalis</name>
    <name type="common">Common osier</name>
    <name type="synonym">Basket willow</name>
    <dbReference type="NCBI Taxonomy" id="40686"/>
    <lineage>
        <taxon>Eukaryota</taxon>
        <taxon>Viridiplantae</taxon>
        <taxon>Streptophyta</taxon>
        <taxon>Embryophyta</taxon>
        <taxon>Tracheophyta</taxon>
        <taxon>Spermatophyta</taxon>
        <taxon>Magnoliopsida</taxon>
        <taxon>eudicotyledons</taxon>
        <taxon>Gunneridae</taxon>
        <taxon>Pentapetalae</taxon>
        <taxon>rosids</taxon>
        <taxon>fabids</taxon>
        <taxon>Malpighiales</taxon>
        <taxon>Salicaceae</taxon>
        <taxon>Saliceae</taxon>
        <taxon>Salix</taxon>
    </lineage>
</organism>
<dbReference type="OrthoDB" id="4062651at2759"/>
<feature type="domain" description="EGF-like calcium-binding" evidence="7">
    <location>
        <begin position="287"/>
        <end position="324"/>
    </location>
</feature>
<dbReference type="PANTHER" id="PTHR33491">
    <property type="entry name" value="OSJNBA0016N04.9 PROTEIN"/>
    <property type="match status" value="1"/>
</dbReference>
<dbReference type="Gene3D" id="2.10.25.10">
    <property type="entry name" value="Laminin"/>
    <property type="match status" value="2"/>
</dbReference>
<dbReference type="Pfam" id="PF07645">
    <property type="entry name" value="EGF_CA"/>
    <property type="match status" value="1"/>
</dbReference>
<keyword evidence="2" id="KW-0245">EGF-like domain</keyword>
<dbReference type="InterPro" id="IPR000742">
    <property type="entry name" value="EGF"/>
</dbReference>
<dbReference type="InterPro" id="IPR000152">
    <property type="entry name" value="EGF-type_Asp/Asn_hydroxyl_site"/>
</dbReference>
<evidence type="ECO:0000256" key="5">
    <source>
        <dbReference type="SAM" id="MobiDB-lite"/>
    </source>
</evidence>
<feature type="domain" description="EGF-like" evidence="8">
    <location>
        <begin position="239"/>
        <end position="286"/>
    </location>
</feature>
<evidence type="ECO:0000256" key="1">
    <source>
        <dbReference type="ARBA" id="ARBA00004167"/>
    </source>
</evidence>
<dbReference type="Pfam" id="PF13947">
    <property type="entry name" value="GUB_WAK_bind"/>
    <property type="match status" value="1"/>
</dbReference>
<gene>
    <name evidence="9" type="ORF">OIU85_015440</name>
</gene>
<dbReference type="EMBL" id="JAPFFL010000019">
    <property type="protein sequence ID" value="KAJ6671696.1"/>
    <property type="molecule type" value="Genomic_DNA"/>
</dbReference>
<keyword evidence="10" id="KW-1185">Reference proteome</keyword>
<keyword evidence="4" id="KW-1015">Disulfide bond</keyword>
<dbReference type="PROSITE" id="PS01187">
    <property type="entry name" value="EGF_CA"/>
    <property type="match status" value="1"/>
</dbReference>
<evidence type="ECO:0008006" key="11">
    <source>
        <dbReference type="Google" id="ProtNLM"/>
    </source>
</evidence>
<evidence type="ECO:0000256" key="4">
    <source>
        <dbReference type="ARBA" id="ARBA00023157"/>
    </source>
</evidence>
<dbReference type="InterPro" id="IPR018097">
    <property type="entry name" value="EGF_Ca-bd_CS"/>
</dbReference>